<dbReference type="Proteomes" id="UP000244022">
    <property type="component" value="Unassembled WGS sequence"/>
</dbReference>
<comment type="caution">
    <text evidence="2">The sequence shown here is derived from an EMBL/GenBank/DDBJ whole genome shotgun (WGS) entry which is preliminary data.</text>
</comment>
<reference evidence="2 3" key="1">
    <citation type="submission" date="2018-03" db="EMBL/GenBank/DDBJ databases">
        <title>Draft genome sequences of four Enterococcus mundtii strains isolated from beef slaughterhouses in Kenya.</title>
        <authorList>
            <person name="Wambui J."/>
            <person name="Stevens M."/>
            <person name="Njage P."/>
            <person name="Stephan R."/>
            <person name="Tasara T."/>
        </authorList>
    </citation>
    <scope>NUCLEOTIDE SEQUENCE [LARGE SCALE GENOMIC DNA]</scope>
    <source>
        <strain evidence="2 3">H18-EM</strain>
    </source>
</reference>
<feature type="transmembrane region" description="Helical" evidence="1">
    <location>
        <begin position="63"/>
        <end position="82"/>
    </location>
</feature>
<evidence type="ECO:0000313" key="3">
    <source>
        <dbReference type="Proteomes" id="UP000244022"/>
    </source>
</evidence>
<feature type="transmembrane region" description="Helical" evidence="1">
    <location>
        <begin position="12"/>
        <end position="30"/>
    </location>
</feature>
<evidence type="ECO:0000256" key="1">
    <source>
        <dbReference type="SAM" id="Phobius"/>
    </source>
</evidence>
<proteinExistence type="predicted"/>
<accession>A0A2T5DEE3</accession>
<dbReference type="AlphaFoldDB" id="A0A2T5DEE3"/>
<sequence length="85" mass="10116">MISIEPKRFKFFCLLFMCLSVFFASFYFLPYSPYTGVIKLMISTICWFLSGISLFFSTGIKFGWVKVLIVLVNWFCIFGWWFSTR</sequence>
<gene>
    <name evidence="2" type="ORF">C6N14_05010</name>
</gene>
<dbReference type="EMBL" id="PYGR01000013">
    <property type="protein sequence ID" value="PTO36166.1"/>
    <property type="molecule type" value="Genomic_DNA"/>
</dbReference>
<evidence type="ECO:0000313" key="2">
    <source>
        <dbReference type="EMBL" id="PTO36166.1"/>
    </source>
</evidence>
<keyword evidence="1" id="KW-1133">Transmembrane helix</keyword>
<protein>
    <submittedName>
        <fullName evidence="2">Uncharacterized protein</fullName>
    </submittedName>
</protein>
<feature type="transmembrane region" description="Helical" evidence="1">
    <location>
        <begin position="36"/>
        <end position="56"/>
    </location>
</feature>
<keyword evidence="1" id="KW-0472">Membrane</keyword>
<organism evidence="2 3">
    <name type="scientific">Enterococcus mundtii</name>
    <dbReference type="NCBI Taxonomy" id="53346"/>
    <lineage>
        <taxon>Bacteria</taxon>
        <taxon>Bacillati</taxon>
        <taxon>Bacillota</taxon>
        <taxon>Bacilli</taxon>
        <taxon>Lactobacillales</taxon>
        <taxon>Enterococcaceae</taxon>
        <taxon>Enterococcus</taxon>
    </lineage>
</organism>
<name>A0A2T5DEE3_ENTMU</name>
<keyword evidence="1" id="KW-0812">Transmembrane</keyword>